<gene>
    <name evidence="2" type="ORF">GCM10023200_19930</name>
</gene>
<proteinExistence type="predicted"/>
<evidence type="ECO:0000256" key="1">
    <source>
        <dbReference type="SAM" id="Phobius"/>
    </source>
</evidence>
<dbReference type="Pfam" id="PF11188">
    <property type="entry name" value="DUF2975"/>
    <property type="match status" value="1"/>
</dbReference>
<dbReference type="InterPro" id="IPR021354">
    <property type="entry name" value="DUF2975"/>
</dbReference>
<keyword evidence="1" id="KW-1133">Transmembrane helix</keyword>
<protein>
    <submittedName>
        <fullName evidence="2">DUF2975 domain-containing protein</fullName>
    </submittedName>
</protein>
<dbReference type="EMBL" id="BAABHO010000013">
    <property type="protein sequence ID" value="GAA4785985.1"/>
    <property type="molecule type" value="Genomic_DNA"/>
</dbReference>
<comment type="caution">
    <text evidence="2">The sequence shown here is derived from an EMBL/GenBank/DDBJ whole genome shotgun (WGS) entry which is preliminary data.</text>
</comment>
<feature type="transmembrane region" description="Helical" evidence="1">
    <location>
        <begin position="49"/>
        <end position="73"/>
    </location>
</feature>
<keyword evidence="1" id="KW-0472">Membrane</keyword>
<feature type="transmembrane region" description="Helical" evidence="1">
    <location>
        <begin position="7"/>
        <end position="29"/>
    </location>
</feature>
<sequence length="159" mass="17100">MLREERVVVPLRVGLVVLFGVLVVFQTLSFPGQFAHMAQESPEAAAWRWPLTALAVYWLLCVEVVVVATWVLLSRVRADRIFTVASLVWVDVIIGAIGAAWVVLAGVLVAVGLGADDPGLPVLLFALTVGVAVVGLLMVVMRALLRKATTLRSDMDAVI</sequence>
<evidence type="ECO:0000313" key="2">
    <source>
        <dbReference type="EMBL" id="GAA4785985.1"/>
    </source>
</evidence>
<keyword evidence="1" id="KW-0812">Transmembrane</keyword>
<feature type="transmembrane region" description="Helical" evidence="1">
    <location>
        <begin position="123"/>
        <end position="145"/>
    </location>
</feature>
<organism evidence="2 3">
    <name type="scientific">Actinomycetospora chlora</name>
    <dbReference type="NCBI Taxonomy" id="663608"/>
    <lineage>
        <taxon>Bacteria</taxon>
        <taxon>Bacillati</taxon>
        <taxon>Actinomycetota</taxon>
        <taxon>Actinomycetes</taxon>
        <taxon>Pseudonocardiales</taxon>
        <taxon>Pseudonocardiaceae</taxon>
        <taxon>Actinomycetospora</taxon>
    </lineage>
</organism>
<dbReference type="Proteomes" id="UP001500928">
    <property type="component" value="Unassembled WGS sequence"/>
</dbReference>
<evidence type="ECO:0000313" key="3">
    <source>
        <dbReference type="Proteomes" id="UP001500928"/>
    </source>
</evidence>
<keyword evidence="3" id="KW-1185">Reference proteome</keyword>
<feature type="transmembrane region" description="Helical" evidence="1">
    <location>
        <begin position="85"/>
        <end position="111"/>
    </location>
</feature>
<dbReference type="RefSeq" id="WP_345413669.1">
    <property type="nucleotide sequence ID" value="NZ_BAABHO010000013.1"/>
</dbReference>
<accession>A0ABP9ATS9</accession>
<reference evidence="3" key="1">
    <citation type="journal article" date="2019" name="Int. J. Syst. Evol. Microbiol.">
        <title>The Global Catalogue of Microorganisms (GCM) 10K type strain sequencing project: providing services to taxonomists for standard genome sequencing and annotation.</title>
        <authorList>
            <consortium name="The Broad Institute Genomics Platform"/>
            <consortium name="The Broad Institute Genome Sequencing Center for Infectious Disease"/>
            <person name="Wu L."/>
            <person name="Ma J."/>
        </authorList>
    </citation>
    <scope>NUCLEOTIDE SEQUENCE [LARGE SCALE GENOMIC DNA]</scope>
    <source>
        <strain evidence="3">JCM 17979</strain>
    </source>
</reference>
<name>A0ABP9ATS9_9PSEU</name>